<evidence type="ECO:0008006" key="4">
    <source>
        <dbReference type="Google" id="ProtNLM"/>
    </source>
</evidence>
<sequence length="794" mass="87881">MSGASPSSPAQMSDLEPPSSPALHAEKSFMTVVTEDEDNTKMATATPEPSEKHPRGKKRGRGDDAATSNGTVVGKIRHLKKEDGEPLWRKDIQYDFLKAVFDNEAKVFTNSYEPEKIGKQCFADLYIDTMSRSSKTSKVLRDKLLSDRDAAKGMAMVCLLVNIGRMNTTLNFFPEMRAQLRTYHAIPSLQARQDPHAYKQLQDAPRLKSILKGGAEDRREPGSLEDLKSAEVPRTNPVNLLFVICQAAVKVAELHFPPGREFHDLIMKTNYTSESRALAFLWIMWFYLESDFTEEGCEENPFGAGVDYNVDVANQGVPRLVEMTRVEENSENVDPEEEIEFGYAKQKMRAKIIEADQQFLIETQSKRVGRVPGRVPPTEELAATTGILPRIRPSKHESDLDSVRSTPPPRVLIGRQSGALTGTGRRAAPLRNQWEGSSPGGGQLVEGVTLARKPRPPTAHQIAVERNRSQRVEYILDRGIRKSHHKSRKLRRQDGSIIRALNRLKRLAQVQDSFEDSEDEECVKHNALLALSHGPLGAPAPPQSDDALKAHDPLLPFREKGYGGLCQLRDEADDYGEEFSAFCAALRRSHRRLTRWENYSGPGELGVVAPTKRPKPANTNGDDAAANQDHQNGNGGGADDDDMTMMMMDETSMMMGGIDPAETEDETEVLMARSTAKQRRQQTSKTGRGAKTNGVRRRRVVDMNGDTHMDDAEDLDDVEKDLLGLGDGEGEAEAEGEGEAENEAEVDLDNDAEENGEEGDDGDGEDGEEGEENEEDLNEVEKTLLGMDGDSDSE</sequence>
<dbReference type="PANTHER" id="PTHR37287:SF1">
    <property type="entry name" value="INO EIGHTY SUBUNIT 1"/>
    <property type="match status" value="1"/>
</dbReference>
<reference evidence="2" key="1">
    <citation type="journal article" date="2023" name="Mol. Phylogenet. Evol.">
        <title>Genome-scale phylogeny and comparative genomics of the fungal order Sordariales.</title>
        <authorList>
            <person name="Hensen N."/>
            <person name="Bonometti L."/>
            <person name="Westerberg I."/>
            <person name="Brannstrom I.O."/>
            <person name="Guillou S."/>
            <person name="Cros-Aarteil S."/>
            <person name="Calhoun S."/>
            <person name="Haridas S."/>
            <person name="Kuo A."/>
            <person name="Mondo S."/>
            <person name="Pangilinan J."/>
            <person name="Riley R."/>
            <person name="LaButti K."/>
            <person name="Andreopoulos B."/>
            <person name="Lipzen A."/>
            <person name="Chen C."/>
            <person name="Yan M."/>
            <person name="Daum C."/>
            <person name="Ng V."/>
            <person name="Clum A."/>
            <person name="Steindorff A."/>
            <person name="Ohm R.A."/>
            <person name="Martin F."/>
            <person name="Silar P."/>
            <person name="Natvig D.O."/>
            <person name="Lalanne C."/>
            <person name="Gautier V."/>
            <person name="Ament-Velasquez S.L."/>
            <person name="Kruys A."/>
            <person name="Hutchinson M.I."/>
            <person name="Powell A.J."/>
            <person name="Barry K."/>
            <person name="Miller A.N."/>
            <person name="Grigoriev I.V."/>
            <person name="Debuchy R."/>
            <person name="Gladieux P."/>
            <person name="Hiltunen Thoren M."/>
            <person name="Johannesson H."/>
        </authorList>
    </citation>
    <scope>NUCLEOTIDE SEQUENCE</scope>
    <source>
        <strain evidence="2">CBS 232.78</strain>
    </source>
</reference>
<dbReference type="Proteomes" id="UP001285441">
    <property type="component" value="Unassembled WGS sequence"/>
</dbReference>
<keyword evidence="3" id="KW-1185">Reference proteome</keyword>
<dbReference type="InterPro" id="IPR038014">
    <property type="entry name" value="Ies1"/>
</dbReference>
<comment type="caution">
    <text evidence="2">The sequence shown here is derived from an EMBL/GenBank/DDBJ whole genome shotgun (WGS) entry which is preliminary data.</text>
</comment>
<gene>
    <name evidence="2" type="ORF">B0H63DRAFT_248670</name>
</gene>
<evidence type="ECO:0000256" key="1">
    <source>
        <dbReference type="SAM" id="MobiDB-lite"/>
    </source>
</evidence>
<feature type="region of interest" description="Disordered" evidence="1">
    <location>
        <begin position="599"/>
        <end position="643"/>
    </location>
</feature>
<feature type="compositionally biased region" description="Acidic residues" evidence="1">
    <location>
        <begin position="728"/>
        <end position="778"/>
    </location>
</feature>
<dbReference type="PANTHER" id="PTHR37287">
    <property type="entry name" value="INO EIGHTY SUBUNIT 1"/>
    <property type="match status" value="1"/>
</dbReference>
<dbReference type="EMBL" id="JAULSW010000006">
    <property type="protein sequence ID" value="KAK3378487.1"/>
    <property type="molecule type" value="Genomic_DNA"/>
</dbReference>
<feature type="region of interest" description="Disordered" evidence="1">
    <location>
        <begin position="1"/>
        <end position="73"/>
    </location>
</feature>
<feature type="region of interest" description="Disordered" evidence="1">
    <location>
        <begin position="672"/>
        <end position="794"/>
    </location>
</feature>
<dbReference type="GO" id="GO:0031011">
    <property type="term" value="C:Ino80 complex"/>
    <property type="evidence" value="ECO:0007669"/>
    <property type="project" value="InterPro"/>
</dbReference>
<evidence type="ECO:0000313" key="3">
    <source>
        <dbReference type="Proteomes" id="UP001285441"/>
    </source>
</evidence>
<dbReference type="AlphaFoldDB" id="A0AAE0KLP6"/>
<evidence type="ECO:0000313" key="2">
    <source>
        <dbReference type="EMBL" id="KAK3378487.1"/>
    </source>
</evidence>
<proteinExistence type="predicted"/>
<protein>
    <recommendedName>
        <fullName evidence="4">Ino eighty subunit 1</fullName>
    </recommendedName>
</protein>
<feature type="region of interest" description="Disordered" evidence="1">
    <location>
        <begin position="393"/>
        <end position="416"/>
    </location>
</feature>
<reference evidence="2" key="2">
    <citation type="submission" date="2023-06" db="EMBL/GenBank/DDBJ databases">
        <authorList>
            <consortium name="Lawrence Berkeley National Laboratory"/>
            <person name="Haridas S."/>
            <person name="Hensen N."/>
            <person name="Bonometti L."/>
            <person name="Westerberg I."/>
            <person name="Brannstrom I.O."/>
            <person name="Guillou S."/>
            <person name="Cros-Aarteil S."/>
            <person name="Calhoun S."/>
            <person name="Kuo A."/>
            <person name="Mondo S."/>
            <person name="Pangilinan J."/>
            <person name="Riley R."/>
            <person name="LaButti K."/>
            <person name="Andreopoulos B."/>
            <person name="Lipzen A."/>
            <person name="Chen C."/>
            <person name="Yanf M."/>
            <person name="Daum C."/>
            <person name="Ng V."/>
            <person name="Clum A."/>
            <person name="Steindorff A."/>
            <person name="Ohm R."/>
            <person name="Martin F."/>
            <person name="Silar P."/>
            <person name="Natvig D."/>
            <person name="Lalanne C."/>
            <person name="Gautier V."/>
            <person name="Ament-velasquez S.L."/>
            <person name="Kruys A."/>
            <person name="Hutchinson M.I."/>
            <person name="Powell A.J."/>
            <person name="Barry K."/>
            <person name="Miller A.N."/>
            <person name="Grigoriev I.V."/>
            <person name="Debuchy R."/>
            <person name="Gladieux P."/>
            <person name="Thoren M.H."/>
            <person name="Johannesson H."/>
        </authorList>
    </citation>
    <scope>NUCLEOTIDE SEQUENCE</scope>
    <source>
        <strain evidence="2">CBS 232.78</strain>
    </source>
</reference>
<feature type="compositionally biased region" description="Low complexity" evidence="1">
    <location>
        <begin position="620"/>
        <end position="632"/>
    </location>
</feature>
<name>A0AAE0KLP6_9PEZI</name>
<feature type="compositionally biased region" description="Polar residues" evidence="1">
    <location>
        <begin position="1"/>
        <end position="11"/>
    </location>
</feature>
<accession>A0AAE0KLP6</accession>
<organism evidence="2 3">
    <name type="scientific">Podospora didyma</name>
    <dbReference type="NCBI Taxonomy" id="330526"/>
    <lineage>
        <taxon>Eukaryota</taxon>
        <taxon>Fungi</taxon>
        <taxon>Dikarya</taxon>
        <taxon>Ascomycota</taxon>
        <taxon>Pezizomycotina</taxon>
        <taxon>Sordariomycetes</taxon>
        <taxon>Sordariomycetidae</taxon>
        <taxon>Sordariales</taxon>
        <taxon>Podosporaceae</taxon>
        <taxon>Podospora</taxon>
    </lineage>
</organism>